<dbReference type="GO" id="GO:0008686">
    <property type="term" value="F:3,4-dihydroxy-2-butanone-4-phosphate synthase activity"/>
    <property type="evidence" value="ECO:0007669"/>
    <property type="project" value="UniProtKB-EC"/>
</dbReference>
<comment type="function">
    <text evidence="18 20">Catalyzes the conversion of GTP to 2,5-diamino-6-ribosylamino-4(3H)-pyrimidinone 5'-phosphate (DARP), formate and pyrophosphate.</text>
</comment>
<comment type="catalytic activity">
    <reaction evidence="1">
        <text>D-ribulose 5-phosphate = (2S)-2-hydroxy-3-oxobutyl phosphate + formate + H(+)</text>
        <dbReference type="Rhea" id="RHEA:18457"/>
        <dbReference type="ChEBI" id="CHEBI:15378"/>
        <dbReference type="ChEBI" id="CHEBI:15740"/>
        <dbReference type="ChEBI" id="CHEBI:58121"/>
        <dbReference type="ChEBI" id="CHEBI:58830"/>
        <dbReference type="EC" id="4.1.99.12"/>
    </reaction>
</comment>
<keyword evidence="14 20" id="KW-0342">GTP-binding</keyword>
<feature type="domain" description="GTP cyclohydrolase II" evidence="21">
    <location>
        <begin position="219"/>
        <end position="382"/>
    </location>
</feature>
<dbReference type="GO" id="GO:0005829">
    <property type="term" value="C:cytosol"/>
    <property type="evidence" value="ECO:0007669"/>
    <property type="project" value="TreeGrafter"/>
</dbReference>
<dbReference type="GO" id="GO:0008270">
    <property type="term" value="F:zinc ion binding"/>
    <property type="evidence" value="ECO:0007669"/>
    <property type="project" value="UniProtKB-UniRule"/>
</dbReference>
<comment type="cofactor">
    <cofactor evidence="2">
        <name>Mn(2+)</name>
        <dbReference type="ChEBI" id="CHEBI:29035"/>
    </cofactor>
</comment>
<feature type="binding site" evidence="20">
    <location>
        <position position="281"/>
    </location>
    <ligand>
        <name>GTP</name>
        <dbReference type="ChEBI" id="CHEBI:37565"/>
    </ligand>
</feature>
<evidence type="ECO:0000256" key="19">
    <source>
        <dbReference type="ARBA" id="ARBA00049295"/>
    </source>
</evidence>
<protein>
    <recommendedName>
        <fullName evidence="20">GTP cyclohydrolase-2</fullName>
        <ecNumber evidence="20">3.5.4.25</ecNumber>
    </recommendedName>
    <alternativeName>
        <fullName evidence="20">GTP cyclohydrolase II</fullName>
    </alternativeName>
</protein>
<evidence type="ECO:0000256" key="11">
    <source>
        <dbReference type="ARBA" id="ARBA00022801"/>
    </source>
</evidence>
<reference evidence="22 23" key="1">
    <citation type="submission" date="2015-07" db="EMBL/GenBank/DDBJ databases">
        <title>Complete genome sequence of Mycobacterium goodii X7B, a facultative thermophilic biodesulfurizing bacterium.</title>
        <authorList>
            <person name="Yu B."/>
            <person name="Li F."/>
            <person name="Xu P."/>
        </authorList>
    </citation>
    <scope>NUCLEOTIDE SEQUENCE [LARGE SCALE GENOMIC DNA]</scope>
    <source>
        <strain evidence="22 23">X7B</strain>
    </source>
</reference>
<proteinExistence type="inferred from homology"/>
<dbReference type="PANTHER" id="PTHR21327:SF18">
    <property type="entry name" value="3,4-DIHYDROXY-2-BUTANONE 4-PHOSPHATE SYNTHASE"/>
    <property type="match status" value="1"/>
</dbReference>
<evidence type="ECO:0000256" key="9">
    <source>
        <dbReference type="ARBA" id="ARBA00022723"/>
    </source>
</evidence>
<comment type="cofactor">
    <cofactor evidence="3">
        <name>Mg(2+)</name>
        <dbReference type="ChEBI" id="CHEBI:18420"/>
    </cofactor>
</comment>
<dbReference type="Pfam" id="PF00925">
    <property type="entry name" value="GTP_cyclohydro2"/>
    <property type="match status" value="1"/>
</dbReference>
<dbReference type="OrthoDB" id="9793111at2"/>
<keyword evidence="15" id="KW-0464">Manganese</keyword>
<keyword evidence="9 20" id="KW-0479">Metal-binding</keyword>
<dbReference type="EC" id="3.5.4.25" evidence="20"/>
<dbReference type="RefSeq" id="WP_049745965.1">
    <property type="nucleotide sequence ID" value="NZ_CP012150.1"/>
</dbReference>
<evidence type="ECO:0000256" key="15">
    <source>
        <dbReference type="ARBA" id="ARBA00023211"/>
    </source>
</evidence>
<dbReference type="HAMAP" id="MF_00179">
    <property type="entry name" value="RibA"/>
    <property type="match status" value="1"/>
</dbReference>
<evidence type="ECO:0000256" key="2">
    <source>
        <dbReference type="ARBA" id="ARBA00001936"/>
    </source>
</evidence>
<evidence type="ECO:0000256" key="4">
    <source>
        <dbReference type="ARBA" id="ARBA00002284"/>
    </source>
</evidence>
<dbReference type="InterPro" id="IPR032677">
    <property type="entry name" value="GTP_cyclohydro_II"/>
</dbReference>
<dbReference type="InterPro" id="IPR000422">
    <property type="entry name" value="DHBP_synthase_RibB"/>
</dbReference>
<dbReference type="EMBL" id="CP012150">
    <property type="protein sequence ID" value="AKS33539.1"/>
    <property type="molecule type" value="Genomic_DNA"/>
</dbReference>
<comment type="pathway">
    <text evidence="5 20">Cofactor biosynthesis; riboflavin biosynthesis; 5-amino-6-(D-ribitylamino)uracil from GTP: step 1/4.</text>
</comment>
<keyword evidence="12 20" id="KW-0862">Zinc</keyword>
<evidence type="ECO:0000313" key="22">
    <source>
        <dbReference type="EMBL" id="AKS33539.1"/>
    </source>
</evidence>
<dbReference type="NCBIfam" id="NF001591">
    <property type="entry name" value="PRK00393.1"/>
    <property type="match status" value="1"/>
</dbReference>
<keyword evidence="8 20" id="KW-0686">Riboflavin biosynthesis</keyword>
<feature type="binding site" evidence="20">
    <location>
        <position position="367"/>
    </location>
    <ligand>
        <name>GTP</name>
        <dbReference type="ChEBI" id="CHEBI:37565"/>
    </ligand>
</feature>
<dbReference type="KEGG" id="mgo:AFA91_18370"/>
<evidence type="ECO:0000256" key="17">
    <source>
        <dbReference type="ARBA" id="ARBA00023268"/>
    </source>
</evidence>
<feature type="binding site" evidence="20">
    <location>
        <position position="276"/>
    </location>
    <ligand>
        <name>Zn(2+)</name>
        <dbReference type="ChEBI" id="CHEBI:29105"/>
        <note>catalytic</note>
    </ligand>
</feature>
<comment type="catalytic activity">
    <reaction evidence="19 20">
        <text>GTP + 4 H2O = 2,5-diamino-6-hydroxy-4-(5-phosphoribosylamino)-pyrimidine + formate + 2 phosphate + 3 H(+)</text>
        <dbReference type="Rhea" id="RHEA:23704"/>
        <dbReference type="ChEBI" id="CHEBI:15377"/>
        <dbReference type="ChEBI" id="CHEBI:15378"/>
        <dbReference type="ChEBI" id="CHEBI:15740"/>
        <dbReference type="ChEBI" id="CHEBI:37565"/>
        <dbReference type="ChEBI" id="CHEBI:43474"/>
        <dbReference type="ChEBI" id="CHEBI:58614"/>
        <dbReference type="EC" id="3.5.4.25"/>
    </reaction>
</comment>
<keyword evidence="17" id="KW-0511">Multifunctional enzyme</keyword>
<dbReference type="FunFam" id="3.90.870.10:FF:000001">
    <property type="entry name" value="Riboflavin biosynthesis protein RibBA"/>
    <property type="match status" value="1"/>
</dbReference>
<name>A0A0K0X7X8_MYCGD</name>
<dbReference type="GO" id="GO:0009231">
    <property type="term" value="P:riboflavin biosynthetic process"/>
    <property type="evidence" value="ECO:0007669"/>
    <property type="project" value="UniProtKB-UniRule"/>
</dbReference>
<evidence type="ECO:0000256" key="14">
    <source>
        <dbReference type="ARBA" id="ARBA00023134"/>
    </source>
</evidence>
<dbReference type="NCBIfam" id="TIGR00506">
    <property type="entry name" value="ribB"/>
    <property type="match status" value="1"/>
</dbReference>
<dbReference type="SUPFAM" id="SSF55821">
    <property type="entry name" value="YrdC/RibB"/>
    <property type="match status" value="1"/>
</dbReference>
<evidence type="ECO:0000256" key="6">
    <source>
        <dbReference type="ARBA" id="ARBA00004904"/>
    </source>
</evidence>
<keyword evidence="16" id="KW-0456">Lyase</keyword>
<keyword evidence="13" id="KW-0460">Magnesium</keyword>
<feature type="active site" description="Nucleophile" evidence="20">
    <location>
        <position position="341"/>
    </location>
</feature>
<dbReference type="Gene3D" id="3.90.870.10">
    <property type="entry name" value="DHBP synthase"/>
    <property type="match status" value="1"/>
</dbReference>
<comment type="pathway">
    <text evidence="6">Cofactor biosynthesis; riboflavin biosynthesis; 2-hydroxy-3-oxobutyl phosphate from D-ribulose 5-phosphate: step 1/1.</text>
</comment>
<dbReference type="Gene3D" id="3.40.50.10990">
    <property type="entry name" value="GTP cyclohydrolase II"/>
    <property type="match status" value="1"/>
</dbReference>
<comment type="function">
    <text evidence="4">Catalyzes the conversion of D-ribulose 5-phosphate to formate and 3,4-dihydroxy-2-butanone 4-phosphate.</text>
</comment>
<evidence type="ECO:0000256" key="7">
    <source>
        <dbReference type="ARBA" id="ARBA00005520"/>
    </source>
</evidence>
<dbReference type="InterPro" id="IPR017945">
    <property type="entry name" value="DHBP_synth_RibB-like_a/b_dom"/>
</dbReference>
<feature type="binding site" evidence="20">
    <location>
        <begin position="304"/>
        <end position="306"/>
    </location>
    <ligand>
        <name>GTP</name>
        <dbReference type="ChEBI" id="CHEBI:37565"/>
    </ligand>
</feature>
<feature type="binding site" evidence="20">
    <location>
        <position position="278"/>
    </location>
    <ligand>
        <name>Zn(2+)</name>
        <dbReference type="ChEBI" id="CHEBI:29105"/>
        <note>catalytic</note>
    </ligand>
</feature>
<dbReference type="InterPro" id="IPR000926">
    <property type="entry name" value="RibA"/>
</dbReference>
<keyword evidence="10 20" id="KW-0547">Nucleotide-binding</keyword>
<dbReference type="Proteomes" id="UP000062255">
    <property type="component" value="Chromosome"/>
</dbReference>
<dbReference type="CDD" id="cd00641">
    <property type="entry name" value="GTP_cyclohydro2"/>
    <property type="match status" value="1"/>
</dbReference>
<dbReference type="UniPathway" id="UPA00275">
    <property type="reaction ID" value="UER00399"/>
</dbReference>
<feature type="binding site" evidence="20">
    <location>
        <begin position="260"/>
        <end position="264"/>
    </location>
    <ligand>
        <name>GTP</name>
        <dbReference type="ChEBI" id="CHEBI:37565"/>
    </ligand>
</feature>
<evidence type="ECO:0000256" key="3">
    <source>
        <dbReference type="ARBA" id="ARBA00001946"/>
    </source>
</evidence>
<evidence type="ECO:0000256" key="16">
    <source>
        <dbReference type="ARBA" id="ARBA00023239"/>
    </source>
</evidence>
<dbReference type="NCBIfam" id="TIGR00505">
    <property type="entry name" value="ribA"/>
    <property type="match status" value="1"/>
</dbReference>
<sequence length="411" mass="43900">MLSSITEAIQALAHRKMVVVVDDENRENEGDLIMAAEHADTDAVAFFLQYTSGFLCVAIEESRAAELALEPMARTNTDRHRTAYLVTVDYTRGTTTGISAGDRAATVRALADPTTDPGDLSRPGHIVPLRARPGGVLERAGHTEAGVDLCRAAGLSGAALLCEIVTPDRRNMMRRPDLERFAGRHGLPIVSIEALRAWRAPGGSTPAAARPDAVVRSGQSTLPTETGTFHAIAYRSSRGDNEHLALVMGDPASAPAPLVRVHSECLTGDLAGSLRCDCGSQFQNALRAIADAGTGVLIYLRGHEGRGIGLGNKLRAYQLQQHEGLDTVDANVSLGLPVDSRSFEDACQILDDLGVGAVRLMTNNPDKIHALTEHGITVVEQVAHEVTPGYHNRGYLAAKRNRLGHTLQQIG</sequence>
<evidence type="ECO:0000256" key="20">
    <source>
        <dbReference type="HAMAP-Rule" id="MF_00179"/>
    </source>
</evidence>
<evidence type="ECO:0000256" key="18">
    <source>
        <dbReference type="ARBA" id="ARBA00043932"/>
    </source>
</evidence>
<dbReference type="PATRIC" id="fig|134601.6.peg.3806"/>
<organism evidence="22 23">
    <name type="scientific">Mycolicibacterium goodii</name>
    <name type="common">Mycobacterium goodii</name>
    <dbReference type="NCBI Taxonomy" id="134601"/>
    <lineage>
        <taxon>Bacteria</taxon>
        <taxon>Bacillati</taxon>
        <taxon>Actinomycetota</taxon>
        <taxon>Actinomycetes</taxon>
        <taxon>Mycobacteriales</taxon>
        <taxon>Mycobacteriaceae</taxon>
        <taxon>Mycolicibacterium</taxon>
    </lineage>
</organism>
<evidence type="ECO:0000256" key="13">
    <source>
        <dbReference type="ARBA" id="ARBA00022842"/>
    </source>
</evidence>
<dbReference type="STRING" id="134601.AFA91_18370"/>
<dbReference type="PANTHER" id="PTHR21327">
    <property type="entry name" value="GTP CYCLOHYDROLASE II-RELATED"/>
    <property type="match status" value="1"/>
</dbReference>
<evidence type="ECO:0000256" key="5">
    <source>
        <dbReference type="ARBA" id="ARBA00004853"/>
    </source>
</evidence>
<evidence type="ECO:0000256" key="12">
    <source>
        <dbReference type="ARBA" id="ARBA00022833"/>
    </source>
</evidence>
<dbReference type="AlphaFoldDB" id="A0A0K0X7X8"/>
<evidence type="ECO:0000313" key="23">
    <source>
        <dbReference type="Proteomes" id="UP000062255"/>
    </source>
</evidence>
<dbReference type="FunFam" id="3.40.50.10990:FF:000001">
    <property type="entry name" value="Riboflavin biosynthesis protein RibBA"/>
    <property type="match status" value="1"/>
</dbReference>
<comment type="similarity">
    <text evidence="7">In the N-terminal section; belongs to the DHBP synthase family.</text>
</comment>
<comment type="cofactor">
    <cofactor evidence="20">
        <name>Zn(2+)</name>
        <dbReference type="ChEBI" id="CHEBI:29105"/>
    </cofactor>
    <text evidence="20">Binds 1 zinc ion per subunit.</text>
</comment>
<dbReference type="SUPFAM" id="SSF142695">
    <property type="entry name" value="RibA-like"/>
    <property type="match status" value="1"/>
</dbReference>
<feature type="active site" description="Proton acceptor" evidence="20">
    <location>
        <position position="339"/>
    </location>
</feature>
<dbReference type="InterPro" id="IPR036144">
    <property type="entry name" value="RibA-like_sf"/>
</dbReference>
<evidence type="ECO:0000256" key="10">
    <source>
        <dbReference type="ARBA" id="ARBA00022741"/>
    </source>
</evidence>
<dbReference type="PIRSF" id="PIRSF001259">
    <property type="entry name" value="RibA"/>
    <property type="match status" value="1"/>
</dbReference>
<feature type="binding site" evidence="20">
    <location>
        <position position="265"/>
    </location>
    <ligand>
        <name>Zn(2+)</name>
        <dbReference type="ChEBI" id="CHEBI:29105"/>
        <note>catalytic</note>
    </ligand>
</feature>
<keyword evidence="11 20" id="KW-0378">Hydrolase</keyword>
<comment type="similarity">
    <text evidence="20">Belongs to the GTP cyclohydrolase II family.</text>
</comment>
<dbReference type="GO" id="GO:0003935">
    <property type="term" value="F:GTP cyclohydrolase II activity"/>
    <property type="evidence" value="ECO:0007669"/>
    <property type="project" value="UniProtKB-UniRule"/>
</dbReference>
<feature type="binding site" evidence="20">
    <location>
        <position position="327"/>
    </location>
    <ligand>
        <name>GTP</name>
        <dbReference type="ChEBI" id="CHEBI:37565"/>
    </ligand>
</feature>
<feature type="binding site" evidence="20">
    <location>
        <position position="362"/>
    </location>
    <ligand>
        <name>GTP</name>
        <dbReference type="ChEBI" id="CHEBI:37565"/>
    </ligand>
</feature>
<evidence type="ECO:0000259" key="21">
    <source>
        <dbReference type="Pfam" id="PF00925"/>
    </source>
</evidence>
<evidence type="ECO:0000256" key="8">
    <source>
        <dbReference type="ARBA" id="ARBA00022619"/>
    </source>
</evidence>
<accession>A0A0K0X7X8</accession>
<dbReference type="Pfam" id="PF00926">
    <property type="entry name" value="DHBP_synthase"/>
    <property type="match status" value="1"/>
</dbReference>
<evidence type="ECO:0000256" key="1">
    <source>
        <dbReference type="ARBA" id="ARBA00000141"/>
    </source>
</evidence>
<gene>
    <name evidence="20" type="primary">ribA</name>
    <name evidence="22" type="ORF">AFA91_18370</name>
</gene>
<dbReference type="GO" id="GO:0005525">
    <property type="term" value="F:GTP binding"/>
    <property type="evidence" value="ECO:0007669"/>
    <property type="project" value="UniProtKB-KW"/>
</dbReference>